<comment type="caution">
    <text evidence="2">The sequence shown here is derived from an EMBL/GenBank/DDBJ whole genome shotgun (WGS) entry which is preliminary data.</text>
</comment>
<protein>
    <submittedName>
        <fullName evidence="2">Uncharacterized protein</fullName>
    </submittedName>
</protein>
<reference evidence="2" key="1">
    <citation type="submission" date="2016-04" db="EMBL/GenBank/DDBJ databases">
        <authorList>
            <person name="Nguyen H.D."/>
            <person name="Samba Siva P."/>
            <person name="Cullis J."/>
            <person name="Levesque C.A."/>
            <person name="Hambleton S."/>
        </authorList>
    </citation>
    <scope>NUCLEOTIDE SEQUENCE</scope>
    <source>
        <strain evidence="2">DAOMC 236416</strain>
    </source>
</reference>
<reference evidence="2" key="2">
    <citation type="journal article" date="2019" name="IMA Fungus">
        <title>Genome sequencing and comparison of five Tilletia species to identify candidate genes for the detection of regulated species infecting wheat.</title>
        <authorList>
            <person name="Nguyen H.D.T."/>
            <person name="Sultana T."/>
            <person name="Kesanakurti P."/>
            <person name="Hambleton S."/>
        </authorList>
    </citation>
    <scope>NUCLEOTIDE SEQUENCE</scope>
    <source>
        <strain evidence="2">DAOMC 236416</strain>
    </source>
</reference>
<dbReference type="EMBL" id="LWDF02000787">
    <property type="protein sequence ID" value="KAE8242636.1"/>
    <property type="molecule type" value="Genomic_DNA"/>
</dbReference>
<sequence>MSPSPPDPPESGQQGRRYGTRPQAERKIPAGLSGFVVGDEEQLPSSSNSTTKSKAPSSSATQRPKPRPYDRSAHPDDEDADVALPSPRLSRQEAAQEEEIQVMMEEEFGVQKQPVASGSSGLFQSLSMSLCIISCRGPPPEWQALREGHDNGLGHRAQKSG</sequence>
<keyword evidence="3" id="KW-1185">Reference proteome</keyword>
<evidence type="ECO:0000313" key="2">
    <source>
        <dbReference type="EMBL" id="KAE8242636.1"/>
    </source>
</evidence>
<feature type="region of interest" description="Disordered" evidence="1">
    <location>
        <begin position="1"/>
        <end position="97"/>
    </location>
</feature>
<evidence type="ECO:0000313" key="3">
    <source>
        <dbReference type="Proteomes" id="UP000077521"/>
    </source>
</evidence>
<name>A0A177TDM8_9BASI</name>
<dbReference type="AlphaFoldDB" id="A0A177TDM8"/>
<evidence type="ECO:0000256" key="1">
    <source>
        <dbReference type="SAM" id="MobiDB-lite"/>
    </source>
</evidence>
<dbReference type="Proteomes" id="UP000077521">
    <property type="component" value="Unassembled WGS sequence"/>
</dbReference>
<accession>A0A177TDM8</accession>
<feature type="compositionally biased region" description="Low complexity" evidence="1">
    <location>
        <begin position="44"/>
        <end position="60"/>
    </location>
</feature>
<organism evidence="2 3">
    <name type="scientific">Tilletia indica</name>
    <dbReference type="NCBI Taxonomy" id="43049"/>
    <lineage>
        <taxon>Eukaryota</taxon>
        <taxon>Fungi</taxon>
        <taxon>Dikarya</taxon>
        <taxon>Basidiomycota</taxon>
        <taxon>Ustilaginomycotina</taxon>
        <taxon>Exobasidiomycetes</taxon>
        <taxon>Tilletiales</taxon>
        <taxon>Tilletiaceae</taxon>
        <taxon>Tilletia</taxon>
    </lineage>
</organism>
<proteinExistence type="predicted"/>
<gene>
    <name evidence="2" type="ORF">A4X13_0g7078</name>
</gene>